<dbReference type="InterPro" id="IPR016169">
    <property type="entry name" value="FAD-bd_PCMH_sub2"/>
</dbReference>
<dbReference type="RefSeq" id="WP_011445147.1">
    <property type="nucleotide sequence ID" value="NC_007794.1"/>
</dbReference>
<dbReference type="EC" id="1.1.3.38" evidence="6"/>
<keyword evidence="3" id="KW-0274">FAD</keyword>
<name>Q2G889_NOVAD</name>
<dbReference type="Gene3D" id="3.30.43.10">
    <property type="entry name" value="Uridine Diphospho-n-acetylenolpyruvylglucosamine Reductase, domain 2"/>
    <property type="match status" value="1"/>
</dbReference>
<evidence type="ECO:0000313" key="7">
    <source>
        <dbReference type="Proteomes" id="UP000009134"/>
    </source>
</evidence>
<evidence type="ECO:0000256" key="3">
    <source>
        <dbReference type="ARBA" id="ARBA00022827"/>
    </source>
</evidence>
<dbReference type="SMR" id="Q2G889"/>
<dbReference type="InterPro" id="IPR016164">
    <property type="entry name" value="FAD-linked_Oxase-like_C"/>
</dbReference>
<sequence>MSALLAQGVSPAQFAQALDAMRAVVGPQWLFASEEDIAAYSDHFAFEDVTANMASAIVAPLGLDQITRIIGIARDHRIPVWAISTGRNLAYGGSAPRKHGTLTLDLKRNNRILEVNEELAYAVVEPGVSFFQLYRHLRETGSKLWIDTPSPGWGGIMGNMLERGVGYTPYGDRFMWQCGMQVVLADGTVVDTGMAAQEGAPGNHTYRYGGGPWIDGIFTQSNFGIVTKVGIQLMPEPPGYRPFLVTFAEDDDIEPVSDLIRPLKMTHIIPNAAVTCSLNLEAATSLDRTKYHSDSGPVPEAGRRRMMEDLGVGKWNFYAALYGPEPVMDAHWEVIRDSFSSVKGARFFTEEDRKNDVVFGYRTQLMRGEPNMTEFGILNWMPNGAHLGFSPVAPVDGKTALDQYRLAEAICNRHGFDYTGMFIVGFRAMHHIVEPIFSRSDEDQRGRVVSMVTELIDEAAKRGYGEYRGHLSFMDQIAGTYGWGDDALMKLSQRIKRALDPSGIMAPGKSGIWSDGASS</sequence>
<dbReference type="Gene3D" id="3.40.462.10">
    <property type="entry name" value="FAD-linked oxidases, C-terminal domain"/>
    <property type="match status" value="1"/>
</dbReference>
<dbReference type="Gene3D" id="1.10.45.10">
    <property type="entry name" value="Vanillyl-alcohol Oxidase, Chain A, domain 4"/>
    <property type="match status" value="1"/>
</dbReference>
<dbReference type="eggNOG" id="COG0277">
    <property type="taxonomic scope" value="Bacteria"/>
</dbReference>
<dbReference type="InterPro" id="IPR016170">
    <property type="entry name" value="Cytok_DH_C_sf"/>
</dbReference>
<dbReference type="InterPro" id="IPR036318">
    <property type="entry name" value="FAD-bd_PCMH-like_sf"/>
</dbReference>
<accession>Q2G889</accession>
<dbReference type="GO" id="GO:1903457">
    <property type="term" value="P:lactate catabolic process"/>
    <property type="evidence" value="ECO:0007669"/>
    <property type="project" value="TreeGrafter"/>
</dbReference>
<feature type="domain" description="FAD-binding PCMH-type" evidence="5">
    <location>
        <begin position="50"/>
        <end position="236"/>
    </location>
</feature>
<dbReference type="PANTHER" id="PTHR11748:SF114">
    <property type="entry name" value="ARYL-ALCOHOL OXIDASE VANILLYL-ALCOHOL OXIDASE (AFU_ORTHOLOGUE AFUA_3G09500)-RELATED"/>
    <property type="match status" value="1"/>
</dbReference>
<dbReference type="PANTHER" id="PTHR11748">
    <property type="entry name" value="D-LACTATE DEHYDROGENASE"/>
    <property type="match status" value="1"/>
</dbReference>
<protein>
    <submittedName>
        <fullName evidence="6">Vanillyl-alcohol oxidase</fullName>
        <ecNumber evidence="6">1.1.3.38</ecNumber>
    </submittedName>
</protein>
<proteinExistence type="predicted"/>
<dbReference type="InterPro" id="IPR016166">
    <property type="entry name" value="FAD-bd_PCMH"/>
</dbReference>
<dbReference type="KEGG" id="nar:Saro_1492"/>
<dbReference type="Gene3D" id="3.30.465.10">
    <property type="match status" value="1"/>
</dbReference>
<keyword evidence="7" id="KW-1185">Reference proteome</keyword>
<dbReference type="PROSITE" id="PS51387">
    <property type="entry name" value="FAD_PCMH"/>
    <property type="match status" value="1"/>
</dbReference>
<evidence type="ECO:0000256" key="2">
    <source>
        <dbReference type="ARBA" id="ARBA00022630"/>
    </source>
</evidence>
<dbReference type="InterPro" id="IPR016171">
    <property type="entry name" value="Vanillyl_alc_oxidase_C-sub2"/>
</dbReference>
<gene>
    <name evidence="6" type="ordered locus">Saro_1492</name>
</gene>
<evidence type="ECO:0000313" key="6">
    <source>
        <dbReference type="EMBL" id="ABD25934.1"/>
    </source>
</evidence>
<dbReference type="GO" id="GO:0071949">
    <property type="term" value="F:FAD binding"/>
    <property type="evidence" value="ECO:0007669"/>
    <property type="project" value="InterPro"/>
</dbReference>
<dbReference type="GO" id="GO:0004458">
    <property type="term" value="F:D-lactate dehydrogenase (cytochrome) activity"/>
    <property type="evidence" value="ECO:0007669"/>
    <property type="project" value="TreeGrafter"/>
</dbReference>
<evidence type="ECO:0000256" key="1">
    <source>
        <dbReference type="ARBA" id="ARBA00001974"/>
    </source>
</evidence>
<keyword evidence="2" id="KW-0285">Flavoprotein</keyword>
<dbReference type="Pfam" id="PF01565">
    <property type="entry name" value="FAD_binding_4"/>
    <property type="match status" value="1"/>
</dbReference>
<dbReference type="EMBL" id="CP000248">
    <property type="protein sequence ID" value="ABD25934.1"/>
    <property type="molecule type" value="Genomic_DNA"/>
</dbReference>
<comment type="cofactor">
    <cofactor evidence="1">
        <name>FAD</name>
        <dbReference type="ChEBI" id="CHEBI:57692"/>
    </cofactor>
</comment>
<dbReference type="InterPro" id="IPR006094">
    <property type="entry name" value="Oxid_FAD_bind_N"/>
</dbReference>
<organism evidence="6 7">
    <name type="scientific">Novosphingobium aromaticivorans (strain ATCC 700278 / DSM 12444 / CCUG 56034 / CIP 105152 / NBRC 16084 / F199)</name>
    <dbReference type="NCBI Taxonomy" id="279238"/>
    <lineage>
        <taxon>Bacteria</taxon>
        <taxon>Pseudomonadati</taxon>
        <taxon>Pseudomonadota</taxon>
        <taxon>Alphaproteobacteria</taxon>
        <taxon>Sphingomonadales</taxon>
        <taxon>Sphingomonadaceae</taxon>
        <taxon>Novosphingobium</taxon>
    </lineage>
</organism>
<dbReference type="STRING" id="279238.Saro_1492"/>
<dbReference type="SUPFAM" id="SSF56176">
    <property type="entry name" value="FAD-binding/transporter-associated domain-like"/>
    <property type="match status" value="1"/>
</dbReference>
<evidence type="ECO:0000256" key="4">
    <source>
        <dbReference type="ARBA" id="ARBA00023002"/>
    </source>
</evidence>
<keyword evidence="4 6" id="KW-0560">Oxidoreductase</keyword>
<dbReference type="Proteomes" id="UP000009134">
    <property type="component" value="Chromosome"/>
</dbReference>
<dbReference type="HOGENOM" id="CLU_024402_0_1_5"/>
<dbReference type="InterPro" id="IPR004113">
    <property type="entry name" value="FAD-bd_oxidored_4_C"/>
</dbReference>
<evidence type="ECO:0000259" key="5">
    <source>
        <dbReference type="PROSITE" id="PS51387"/>
    </source>
</evidence>
<dbReference type="InterPro" id="IPR016167">
    <property type="entry name" value="FAD-bd_PCMH_sub1"/>
</dbReference>
<dbReference type="GO" id="GO:0018465">
    <property type="term" value="F:vanillyl-alcohol oxidase activity"/>
    <property type="evidence" value="ECO:0007669"/>
    <property type="project" value="UniProtKB-EC"/>
</dbReference>
<dbReference type="Pfam" id="PF02913">
    <property type="entry name" value="FAD-oxidase_C"/>
    <property type="match status" value="1"/>
</dbReference>
<dbReference type="SUPFAM" id="SSF55103">
    <property type="entry name" value="FAD-linked oxidases, C-terminal domain"/>
    <property type="match status" value="1"/>
</dbReference>
<dbReference type="GO" id="GO:0008720">
    <property type="term" value="F:D-lactate dehydrogenase (NAD+) activity"/>
    <property type="evidence" value="ECO:0007669"/>
    <property type="project" value="TreeGrafter"/>
</dbReference>
<dbReference type="AlphaFoldDB" id="Q2G889"/>
<reference evidence="7" key="1">
    <citation type="submission" date="2006-01" db="EMBL/GenBank/DDBJ databases">
        <title>Complete sequence of Novosphingobium aromaticivorans DSM 12444.</title>
        <authorList>
            <consortium name="US DOE Joint Genome Institute"/>
            <person name="Copeland A."/>
            <person name="Lucas S."/>
            <person name="Lapidus A."/>
            <person name="Barry K."/>
            <person name="Detter J.C."/>
            <person name="Glavina T."/>
            <person name="Hammon N."/>
            <person name="Israni S."/>
            <person name="Pitluck S."/>
            <person name="Chain P."/>
            <person name="Malfatti S."/>
            <person name="Shin M."/>
            <person name="Vergez L."/>
            <person name="Schmutz J."/>
            <person name="Larimer F."/>
            <person name="Land M."/>
            <person name="Kyrpides N."/>
            <person name="Ivanova N."/>
            <person name="Fredrickson J."/>
            <person name="Balkwill D."/>
            <person name="Romine M.F."/>
            <person name="Richardson P."/>
        </authorList>
    </citation>
    <scope>NUCLEOTIDE SEQUENCE [LARGE SCALE GENOMIC DNA]</scope>
    <source>
        <strain evidence="7">ATCC 700278 / DSM 12444 / CCUG 56034 / CIP 105152 / NBRC 16084 / F199</strain>
    </source>
</reference>